<comment type="caution">
    <text evidence="2">The sequence shown here is derived from an EMBL/GenBank/DDBJ whole genome shotgun (WGS) entry which is preliminary data.</text>
</comment>
<accession>A0A0E1QFS4</accession>
<dbReference type="EMBL" id="SWND01000003">
    <property type="protein sequence ID" value="NFF01574.1"/>
    <property type="molecule type" value="Genomic_DNA"/>
</dbReference>
<protein>
    <submittedName>
        <fullName evidence="2">Uncharacterized protein</fullName>
    </submittedName>
</protein>
<evidence type="ECO:0000313" key="2">
    <source>
        <dbReference type="EMBL" id="NFF01574.1"/>
    </source>
</evidence>
<sequence length="94" mass="11267">MIDTTLYIDKETEVNIQEDDDSFLLKLDKLFDYDLSIIGRREVFEKVCDVLESNLFDCPSYRELEEQLINKELLLEEAQNQLECLKDRIDFLKR</sequence>
<dbReference type="EMBL" id="SWRJ01000002">
    <property type="protein sequence ID" value="NFI21580.1"/>
    <property type="molecule type" value="Genomic_DNA"/>
</dbReference>
<dbReference type="Proteomes" id="UP000472521">
    <property type="component" value="Unassembled WGS sequence"/>
</dbReference>
<feature type="coiled-coil region" evidence="1">
    <location>
        <begin position="61"/>
        <end position="88"/>
    </location>
</feature>
<gene>
    <name evidence="3" type="ORF">FC964_09310</name>
    <name evidence="2" type="ORF">FCV25_07235</name>
</gene>
<reference evidence="4 5" key="1">
    <citation type="submission" date="2019-04" db="EMBL/GenBank/DDBJ databases">
        <title>Genome sequencing of Clostridium botulinum Groups I-IV and Clostridium butyricum.</title>
        <authorList>
            <person name="Brunt J."/>
            <person name="Van Vliet A.H.M."/>
            <person name="Stringer S.C."/>
            <person name="Carter A.T."/>
            <person name="Peck M.W."/>
        </authorList>
    </citation>
    <scope>NUCLEOTIDE SEQUENCE [LARGE SCALE GENOMIC DNA]</scope>
    <source>
        <strain evidence="3 5">IFR 15/034</strain>
        <strain evidence="2 4">IFR 18/054</strain>
    </source>
</reference>
<dbReference type="Proteomes" id="UP000482543">
    <property type="component" value="Unassembled WGS sequence"/>
</dbReference>
<keyword evidence="1" id="KW-0175">Coiled coil</keyword>
<dbReference type="GeneID" id="5186803"/>
<organism evidence="2 4">
    <name type="scientific">Clostridium botulinum</name>
    <dbReference type="NCBI Taxonomy" id="1491"/>
    <lineage>
        <taxon>Bacteria</taxon>
        <taxon>Bacillati</taxon>
        <taxon>Bacillota</taxon>
        <taxon>Clostridia</taxon>
        <taxon>Eubacteriales</taxon>
        <taxon>Clostridiaceae</taxon>
        <taxon>Clostridium</taxon>
    </lineage>
</organism>
<dbReference type="RefSeq" id="WP_011986875.1">
    <property type="nucleotide sequence ID" value="NZ_AP014696.1"/>
</dbReference>
<dbReference type="AlphaFoldDB" id="A0A0E1QFS4"/>
<dbReference type="OMA" id="NQIECLK"/>
<evidence type="ECO:0000313" key="5">
    <source>
        <dbReference type="Proteomes" id="UP000482543"/>
    </source>
</evidence>
<evidence type="ECO:0000256" key="1">
    <source>
        <dbReference type="SAM" id="Coils"/>
    </source>
</evidence>
<dbReference type="OrthoDB" id="10006459at2"/>
<proteinExistence type="predicted"/>
<name>A0A0E1QFS4_CLOBO</name>
<evidence type="ECO:0000313" key="4">
    <source>
        <dbReference type="Proteomes" id="UP000472521"/>
    </source>
</evidence>
<evidence type="ECO:0000313" key="3">
    <source>
        <dbReference type="EMBL" id="NFI21580.1"/>
    </source>
</evidence>